<proteinExistence type="inferred from homology"/>
<dbReference type="SUPFAM" id="SSF53474">
    <property type="entry name" value="alpha/beta-Hydrolases"/>
    <property type="match status" value="1"/>
</dbReference>
<dbReference type="PROSITE" id="PS00941">
    <property type="entry name" value="CARBOXYLESTERASE_B_2"/>
    <property type="match status" value="1"/>
</dbReference>
<gene>
    <name evidence="7" type="primary">LOC109469122</name>
</gene>
<name>A0A6P4Y282_BRABE</name>
<comment type="similarity">
    <text evidence="1 4">Belongs to the type-B carboxylesterase/lipase family.</text>
</comment>
<dbReference type="PROSITE" id="PS00122">
    <property type="entry name" value="CARBOXYLESTERASE_B_1"/>
    <property type="match status" value="1"/>
</dbReference>
<keyword evidence="6" id="KW-1185">Reference proteome</keyword>
<dbReference type="FunFam" id="3.40.50.1820:FF:000646">
    <property type="entry name" value="Carboxylic ester hydrolase"/>
    <property type="match status" value="1"/>
</dbReference>
<reference evidence="7" key="1">
    <citation type="submission" date="2025-08" db="UniProtKB">
        <authorList>
            <consortium name="RefSeq"/>
        </authorList>
    </citation>
    <scope>IDENTIFICATION</scope>
    <source>
        <tissue evidence="7">Gonad</tissue>
    </source>
</reference>
<keyword evidence="3 4" id="KW-0378">Hydrolase</keyword>
<accession>A0A6P4Y282</accession>
<dbReference type="OrthoDB" id="408631at2759"/>
<dbReference type="EC" id="3.1.1.-" evidence="4"/>
<dbReference type="InterPro" id="IPR051093">
    <property type="entry name" value="Neuroligin/BSAL"/>
</dbReference>
<dbReference type="InterPro" id="IPR019826">
    <property type="entry name" value="Carboxylesterase_B_AS"/>
</dbReference>
<evidence type="ECO:0000259" key="5">
    <source>
        <dbReference type="Pfam" id="PF00135"/>
    </source>
</evidence>
<evidence type="ECO:0000256" key="2">
    <source>
        <dbReference type="ARBA" id="ARBA00022729"/>
    </source>
</evidence>
<dbReference type="InterPro" id="IPR029058">
    <property type="entry name" value="AB_hydrolase_fold"/>
</dbReference>
<dbReference type="RefSeq" id="XP_019623070.1">
    <property type="nucleotide sequence ID" value="XM_019767511.1"/>
</dbReference>
<dbReference type="KEGG" id="bbel:109469122"/>
<dbReference type="Pfam" id="PF00135">
    <property type="entry name" value="COesterase"/>
    <property type="match status" value="1"/>
</dbReference>
<dbReference type="Proteomes" id="UP000515135">
    <property type="component" value="Unplaced"/>
</dbReference>
<dbReference type="AlphaFoldDB" id="A0A6P4Y282"/>
<dbReference type="InterPro" id="IPR019819">
    <property type="entry name" value="Carboxylesterase_B_CS"/>
</dbReference>
<dbReference type="InterPro" id="IPR002018">
    <property type="entry name" value="CarbesteraseB"/>
</dbReference>
<dbReference type="Gene3D" id="3.40.50.1820">
    <property type="entry name" value="alpha/beta hydrolase"/>
    <property type="match status" value="1"/>
</dbReference>
<organism evidence="6 7">
    <name type="scientific">Branchiostoma belcheri</name>
    <name type="common">Amphioxus</name>
    <dbReference type="NCBI Taxonomy" id="7741"/>
    <lineage>
        <taxon>Eukaryota</taxon>
        <taxon>Metazoa</taxon>
        <taxon>Chordata</taxon>
        <taxon>Cephalochordata</taxon>
        <taxon>Leptocardii</taxon>
        <taxon>Amphioxiformes</taxon>
        <taxon>Branchiostomatidae</taxon>
        <taxon>Branchiostoma</taxon>
    </lineage>
</organism>
<keyword evidence="2 4" id="KW-0732">Signal</keyword>
<dbReference type="GeneID" id="109469122"/>
<dbReference type="PANTHER" id="PTHR43903">
    <property type="entry name" value="NEUROLIGIN"/>
    <property type="match status" value="1"/>
</dbReference>
<feature type="signal peptide" evidence="4">
    <location>
        <begin position="1"/>
        <end position="23"/>
    </location>
</feature>
<evidence type="ECO:0000313" key="6">
    <source>
        <dbReference type="Proteomes" id="UP000515135"/>
    </source>
</evidence>
<sequence length="589" mass="64024">MDENARFTFLLVIVVVLLAAASGQTQDTPVRTTSSGQIAGFTSTADGRTVENYLGVPFAAPPTDSLRFAPPRPVQPWEGVRNASVFGSECVQTSPGGPMSEDCLYLNVYVPRQVGQAAALSVMVYIHGGAFQFGSASNMEGVDWLAAVGDVIVVTLNYRLNVFGFLSTGDRNSPGNFGLMDQRAAIVWVKDNIRNFGGDPDSITVYGLSAGSIAVSLQMLSPINNGLFSRVICESGTSIGPGAINPRPLESVRNLCRLMNCASDDPAAMVSELRAADPVQLTNAAATFTGTPPLRYWTPVVDGDFIPEDPLHILQSGALENRDVLLGSNDDEGGYLYEDPRFLAVDNVEAVKSLVQGLLPGFFTEVNQTWRICGDVLEALTYDYDMWNEEDPASLRRSLIDLYGDFTYVANTVQKADLYSKRNYTAYMYQFAHRLSYSPLPPGVGASHATNYNFIFPSSGFLERATDGEKNLMRTMMTLWSNFAKTGNPNSPADTTLPVDWPKYLPSTRQYLRLTDTMSPGSVLSNLRPKHTFFWTKTAPALDGRTCECQTCTPGVTSGAITFVGKTLMACVVACLMSYMYNHFPGAGS</sequence>
<feature type="domain" description="Carboxylesterase type B" evidence="5">
    <location>
        <begin position="28"/>
        <end position="535"/>
    </location>
</feature>
<dbReference type="GO" id="GO:0016787">
    <property type="term" value="F:hydrolase activity"/>
    <property type="evidence" value="ECO:0007669"/>
    <property type="project" value="UniProtKB-KW"/>
</dbReference>
<protein>
    <recommendedName>
        <fullName evidence="4">Carboxylic ester hydrolase</fullName>
        <ecNumber evidence="4">3.1.1.-</ecNumber>
    </recommendedName>
</protein>
<evidence type="ECO:0000313" key="7">
    <source>
        <dbReference type="RefSeq" id="XP_019623070.1"/>
    </source>
</evidence>
<evidence type="ECO:0000256" key="1">
    <source>
        <dbReference type="ARBA" id="ARBA00005964"/>
    </source>
</evidence>
<feature type="chain" id="PRO_5028501890" description="Carboxylic ester hydrolase" evidence="4">
    <location>
        <begin position="24"/>
        <end position="589"/>
    </location>
</feature>
<evidence type="ECO:0000256" key="3">
    <source>
        <dbReference type="ARBA" id="ARBA00022801"/>
    </source>
</evidence>
<evidence type="ECO:0000256" key="4">
    <source>
        <dbReference type="RuleBase" id="RU361235"/>
    </source>
</evidence>